<reference evidence="3 5" key="2">
    <citation type="submission" date="2020-03" db="EMBL/GenBank/DDBJ databases">
        <title>Genomic Encyclopedia of Type Strains, Phase IV (KMG-IV): sequencing the most valuable type-strain genomes for metagenomic binning, comparative biology and taxonomic classification.</title>
        <authorList>
            <person name="Goeker M."/>
        </authorList>
    </citation>
    <scope>NUCLEOTIDE SEQUENCE [LARGE SCALE GENOMIC DNA]</scope>
    <source>
        <strain evidence="3 5">DSM 26613</strain>
    </source>
</reference>
<organism evidence="1 4">
    <name type="scientific">Paenalcaligenes hominis</name>
    <dbReference type="NCBI Taxonomy" id="643674"/>
    <lineage>
        <taxon>Bacteria</taxon>
        <taxon>Pseudomonadati</taxon>
        <taxon>Pseudomonadota</taxon>
        <taxon>Betaproteobacteria</taxon>
        <taxon>Burkholderiales</taxon>
        <taxon>Alcaligenaceae</taxon>
        <taxon>Paenalcaligenes</taxon>
    </lineage>
</organism>
<evidence type="ECO:0000313" key="5">
    <source>
        <dbReference type="Proteomes" id="UP000783934"/>
    </source>
</evidence>
<dbReference type="RefSeq" id="WP_077733476.1">
    <property type="nucleotide sequence ID" value="NZ_BMCQ01000002.1"/>
</dbReference>
<reference evidence="2" key="3">
    <citation type="journal article" date="2021" name="PeerJ">
        <title>Extensive microbial diversity within the chicken gut microbiome revealed by metagenomics and culture.</title>
        <authorList>
            <person name="Gilroy R."/>
            <person name="Ravi A."/>
            <person name="Getino M."/>
            <person name="Pursley I."/>
            <person name="Horton D.L."/>
            <person name="Alikhan N.F."/>
            <person name="Baker D."/>
            <person name="Gharbi K."/>
            <person name="Hall N."/>
            <person name="Watson M."/>
            <person name="Adriaenssens E.M."/>
            <person name="Foster-Nyarko E."/>
            <person name="Jarju S."/>
            <person name="Secka A."/>
            <person name="Antonio M."/>
            <person name="Oren A."/>
            <person name="Chaudhuri R.R."/>
            <person name="La Ragione R."/>
            <person name="Hildebrand F."/>
            <person name="Pallen M.J."/>
        </authorList>
    </citation>
    <scope>NUCLEOTIDE SEQUENCE</scope>
    <source>
        <strain evidence="2">CHK175-13533</strain>
    </source>
</reference>
<dbReference type="EMBL" id="DYTQ01000016">
    <property type="protein sequence ID" value="HJH23132.1"/>
    <property type="molecule type" value="Genomic_DNA"/>
</dbReference>
<dbReference type="Proteomes" id="UP000783934">
    <property type="component" value="Unassembled WGS sequence"/>
</dbReference>
<gene>
    <name evidence="3" type="ORF">GGR41_000301</name>
    <name evidence="2" type="ORF">K8U84_01105</name>
    <name evidence="1" type="ORF">PAEH1_03905</name>
</gene>
<evidence type="ECO:0000313" key="4">
    <source>
        <dbReference type="Proteomes" id="UP000189369"/>
    </source>
</evidence>
<dbReference type="STRING" id="643674.PAEH1_03905"/>
<dbReference type="Proteomes" id="UP000189369">
    <property type="component" value="Chromosome"/>
</dbReference>
<evidence type="ECO:0000313" key="2">
    <source>
        <dbReference type="EMBL" id="HJH23132.1"/>
    </source>
</evidence>
<dbReference type="KEGG" id="phn:PAEH1_03905"/>
<reference evidence="2" key="4">
    <citation type="submission" date="2021-09" db="EMBL/GenBank/DDBJ databases">
        <authorList>
            <person name="Gilroy R."/>
        </authorList>
    </citation>
    <scope>NUCLEOTIDE SEQUENCE</scope>
    <source>
        <strain evidence="2">CHK175-13533</strain>
    </source>
</reference>
<dbReference type="Proteomes" id="UP000700248">
    <property type="component" value="Unassembled WGS sequence"/>
</dbReference>
<dbReference type="EMBL" id="CP019697">
    <property type="protein sequence ID" value="AQS50927.1"/>
    <property type="molecule type" value="Genomic_DNA"/>
</dbReference>
<dbReference type="AlphaFoldDB" id="A0A1U9JYT0"/>
<dbReference type="EMBL" id="JAATIZ010000001">
    <property type="protein sequence ID" value="NJB64080.1"/>
    <property type="molecule type" value="Genomic_DNA"/>
</dbReference>
<proteinExistence type="predicted"/>
<keyword evidence="5" id="KW-1185">Reference proteome</keyword>
<evidence type="ECO:0008006" key="6">
    <source>
        <dbReference type="Google" id="ProtNLM"/>
    </source>
</evidence>
<name>A0A1U9JYT0_9BURK</name>
<evidence type="ECO:0000313" key="3">
    <source>
        <dbReference type="EMBL" id="NJB64080.1"/>
    </source>
</evidence>
<reference evidence="1 4" key="1">
    <citation type="submission" date="2017-01" db="EMBL/GenBank/DDBJ databases">
        <title>Complete Genome Sequence of Paenalcaligenes hominis, Isolated from a paraplegic Patient with neurogenic bladder.</title>
        <authorList>
            <person name="Mukhopadhyay R."/>
            <person name="Joaquin J."/>
            <person name="Hogue R."/>
            <person name="Kilaru A."/>
            <person name="Jospin G."/>
            <person name="Mars K."/>
            <person name="Eisen J.A."/>
            <person name="Chaturvedi V."/>
        </authorList>
    </citation>
    <scope>NUCLEOTIDE SEQUENCE [LARGE SCALE GENOMIC DNA]</scope>
    <source>
        <strain evidence="1 4">15S00501</strain>
    </source>
</reference>
<accession>A0A1U9JYT0</accession>
<protein>
    <recommendedName>
        <fullName evidence="6">Nif11 domain-containing protein</fullName>
    </recommendedName>
</protein>
<sequence>MRSLFGILDHIIQQAPDEQHATATLNDVDAIVRLAEKMDMEIDSDQAISIQQTGLEWLKHYSQGANWDQCREKAQLTLDN</sequence>
<evidence type="ECO:0000313" key="1">
    <source>
        <dbReference type="EMBL" id="AQS50927.1"/>
    </source>
</evidence>